<protein>
    <recommendedName>
        <fullName evidence="4">Transmembrane protein</fullName>
    </recommendedName>
</protein>
<feature type="transmembrane region" description="Helical" evidence="1">
    <location>
        <begin position="143"/>
        <end position="172"/>
    </location>
</feature>
<feature type="transmembrane region" description="Helical" evidence="1">
    <location>
        <begin position="265"/>
        <end position="285"/>
    </location>
</feature>
<organism evidence="2 3">
    <name type="scientific">Uliginosibacterium silvisoli</name>
    <dbReference type="NCBI Taxonomy" id="3114758"/>
    <lineage>
        <taxon>Bacteria</taxon>
        <taxon>Pseudomonadati</taxon>
        <taxon>Pseudomonadota</taxon>
        <taxon>Betaproteobacteria</taxon>
        <taxon>Rhodocyclales</taxon>
        <taxon>Zoogloeaceae</taxon>
        <taxon>Uliginosibacterium</taxon>
    </lineage>
</organism>
<evidence type="ECO:0000313" key="3">
    <source>
        <dbReference type="Proteomes" id="UP001331561"/>
    </source>
</evidence>
<evidence type="ECO:0000313" key="2">
    <source>
        <dbReference type="EMBL" id="MEC5385789.1"/>
    </source>
</evidence>
<evidence type="ECO:0000256" key="1">
    <source>
        <dbReference type="SAM" id="Phobius"/>
    </source>
</evidence>
<keyword evidence="3" id="KW-1185">Reference proteome</keyword>
<feature type="transmembrane region" description="Helical" evidence="1">
    <location>
        <begin position="77"/>
        <end position="96"/>
    </location>
</feature>
<reference evidence="2 3" key="1">
    <citation type="submission" date="2024-01" db="EMBL/GenBank/DDBJ databases">
        <title>Uliginosibacterium soil sp. nov.</title>
        <authorList>
            <person name="Lv Y."/>
        </authorList>
    </citation>
    <scope>NUCLEOTIDE SEQUENCE [LARGE SCALE GENOMIC DNA]</scope>
    <source>
        <strain evidence="2 3">H3</strain>
    </source>
</reference>
<evidence type="ECO:0008006" key="4">
    <source>
        <dbReference type="Google" id="ProtNLM"/>
    </source>
</evidence>
<gene>
    <name evidence="2" type="ORF">VVD49_08640</name>
</gene>
<dbReference type="Proteomes" id="UP001331561">
    <property type="component" value="Unassembled WGS sequence"/>
</dbReference>
<keyword evidence="1" id="KW-0812">Transmembrane</keyword>
<dbReference type="EMBL" id="JAYXHS010000001">
    <property type="protein sequence ID" value="MEC5385789.1"/>
    <property type="molecule type" value="Genomic_DNA"/>
</dbReference>
<feature type="transmembrane region" description="Helical" evidence="1">
    <location>
        <begin position="236"/>
        <end position="253"/>
    </location>
</feature>
<feature type="transmembrane region" description="Helical" evidence="1">
    <location>
        <begin position="46"/>
        <end position="65"/>
    </location>
</feature>
<keyword evidence="1" id="KW-1133">Transmembrane helix</keyword>
<dbReference type="RefSeq" id="WP_327598736.1">
    <property type="nucleotide sequence ID" value="NZ_JAYXHS010000001.1"/>
</dbReference>
<accession>A0ABU6K2C7</accession>
<keyword evidence="1" id="KW-0472">Membrane</keyword>
<feature type="transmembrane region" description="Helical" evidence="1">
    <location>
        <begin position="108"/>
        <end position="131"/>
    </location>
</feature>
<name>A0ABU6K2C7_9RHOO</name>
<comment type="caution">
    <text evidence="2">The sequence shown here is derived from an EMBL/GenBank/DDBJ whole genome shotgun (WGS) entry which is preliminary data.</text>
</comment>
<proteinExistence type="predicted"/>
<sequence length="627" mass="68054">MKTVNYSAFIAAVVLVAFYLPFGSVPPADGLDPSWQQAIAHGLAQGMQFGRDIVFTYGPLGSLYVNSGGAQLQELSMLLWGALILTMVFVITGPLLPTDPPRSWIRLWALLPLLVTPSRDGFALCLFFCVACRAERIVLRSELTVFVSLVMGSLALCKFTLGVAGLCALVPLSMASYWQHSGWRRYAPGPAYFMGFLGAWLAAGQDLGSLAPFVLNDAQVAAGYSAAMGKSGPDNELIIGALLFCILVCHLVLKLRPHLTGITSRAGILALTTTMALVFMAWLAFKQGFVRHDGEHVSTYLAFTGSALLISLLDPEKQIPRKTVFTSTLLWATLCFLGSSLPHHGQGSVLGRTWLHISQQWNGLQELRGKASSGDLRKTRLVLMSASALPAVDATVDIASIDLSWLFASSLKWSPRPVIQSYSAYTPSLARLNGDHMTSDLSAPRHFFVSIAPIDGHIALQEDPLLWPELVTRYELVTTDPIPLLSRLKTQRSITTRQITPAQHDGYWHLPADARYDFARLNIAPAVGVAKALLAIALRPKAILLETRLSNGETRKAPFMASLGGTYFILSPYVESNADFAMLNRSPGSLPEKRVVAFRLIDGAGNPIGVKTAPTVELTNVDMGRPV</sequence>